<keyword evidence="6" id="KW-0547">Nucleotide-binding</keyword>
<comment type="subunit">
    <text evidence="3">Homodimer.</text>
</comment>
<dbReference type="PANTHER" id="PTHR34265:SF1">
    <property type="entry name" value="TYPE III PANTOTHENATE KINASE"/>
    <property type="match status" value="1"/>
</dbReference>
<evidence type="ECO:0000256" key="9">
    <source>
        <dbReference type="ARBA" id="ARBA00022958"/>
    </source>
</evidence>
<sequence length="250" mass="26509">MSDWLLIDAGNTNLKWAVSRNGKLSAARRMAYPDKDLVKSLPSLWPLAIPPQRVLLASVIAEDRVQALKRWVQKSWHLPLEIVSAQTEVCGVINGYVQAEQLGADRWAALIAARHLLSCAVCVVDCGTATTLDVLDAEGRHLGGLIVPGLSLMHASLLENTAGIGCDAGDAPATLLAGDTQSAVSGGGLQATVGFVERLQRQVGEMTGVPLKVILCGGHAPDLLPLLPEPIYYEPDLVLKGLNIIAMSKA</sequence>
<dbReference type="Pfam" id="PF03309">
    <property type="entry name" value="Pan_kinase"/>
    <property type="match status" value="1"/>
</dbReference>
<dbReference type="GO" id="GO:0005737">
    <property type="term" value="C:cytoplasm"/>
    <property type="evidence" value="ECO:0007669"/>
    <property type="project" value="UniProtKB-SubCell"/>
</dbReference>
<dbReference type="Gene3D" id="3.30.420.40">
    <property type="match status" value="2"/>
</dbReference>
<accession>A0A3B1ADM5</accession>
<dbReference type="GO" id="GO:0015937">
    <property type="term" value="P:coenzyme A biosynthetic process"/>
    <property type="evidence" value="ECO:0007669"/>
    <property type="project" value="UniProtKB-KW"/>
</dbReference>
<dbReference type="InterPro" id="IPR004619">
    <property type="entry name" value="Type_III_PanK"/>
</dbReference>
<evidence type="ECO:0000256" key="12">
    <source>
        <dbReference type="ARBA" id="ARBA00040883"/>
    </source>
</evidence>
<evidence type="ECO:0000256" key="4">
    <source>
        <dbReference type="ARBA" id="ARBA00022490"/>
    </source>
</evidence>
<keyword evidence="5 13" id="KW-0808">Transferase</keyword>
<dbReference type="GO" id="GO:0005524">
    <property type="term" value="F:ATP binding"/>
    <property type="evidence" value="ECO:0007669"/>
    <property type="project" value="UniProtKB-KW"/>
</dbReference>
<dbReference type="GO" id="GO:0004594">
    <property type="term" value="F:pantothenate kinase activity"/>
    <property type="evidence" value="ECO:0007669"/>
    <property type="project" value="InterPro"/>
</dbReference>
<dbReference type="PANTHER" id="PTHR34265">
    <property type="entry name" value="TYPE III PANTOTHENATE KINASE"/>
    <property type="match status" value="1"/>
</dbReference>
<organism evidence="13">
    <name type="scientific">hydrothermal vent metagenome</name>
    <dbReference type="NCBI Taxonomy" id="652676"/>
    <lineage>
        <taxon>unclassified sequences</taxon>
        <taxon>metagenomes</taxon>
        <taxon>ecological metagenomes</taxon>
    </lineage>
</organism>
<keyword evidence="8" id="KW-0067">ATP-binding</keyword>
<dbReference type="EMBL" id="UOFU01000124">
    <property type="protein sequence ID" value="VAW97567.1"/>
    <property type="molecule type" value="Genomic_DNA"/>
</dbReference>
<protein>
    <recommendedName>
        <fullName evidence="12">Type III pantothenate kinase</fullName>
    </recommendedName>
</protein>
<comment type="similarity">
    <text evidence="11">Belongs to the type III pantothenate kinase family.</text>
</comment>
<dbReference type="NCBIfam" id="TIGR00671">
    <property type="entry name" value="baf"/>
    <property type="match status" value="1"/>
</dbReference>
<dbReference type="HAMAP" id="MF_01274">
    <property type="entry name" value="Pantothen_kinase_3"/>
    <property type="match status" value="1"/>
</dbReference>
<evidence type="ECO:0000313" key="13">
    <source>
        <dbReference type="EMBL" id="VAW97567.1"/>
    </source>
</evidence>
<evidence type="ECO:0000256" key="1">
    <source>
        <dbReference type="ARBA" id="ARBA00001958"/>
    </source>
</evidence>
<evidence type="ECO:0000256" key="3">
    <source>
        <dbReference type="ARBA" id="ARBA00011738"/>
    </source>
</evidence>
<evidence type="ECO:0000256" key="5">
    <source>
        <dbReference type="ARBA" id="ARBA00022679"/>
    </source>
</evidence>
<reference evidence="13" key="1">
    <citation type="submission" date="2018-06" db="EMBL/GenBank/DDBJ databases">
        <authorList>
            <person name="Zhirakovskaya E."/>
        </authorList>
    </citation>
    <scope>NUCLEOTIDE SEQUENCE</scope>
</reference>
<keyword evidence="9" id="KW-0630">Potassium</keyword>
<dbReference type="CDD" id="cd24015">
    <property type="entry name" value="ASKHA_NBD_PanK-III"/>
    <property type="match status" value="1"/>
</dbReference>
<evidence type="ECO:0000256" key="2">
    <source>
        <dbReference type="ARBA" id="ARBA00004496"/>
    </source>
</evidence>
<evidence type="ECO:0000256" key="11">
    <source>
        <dbReference type="ARBA" id="ARBA00038036"/>
    </source>
</evidence>
<comment type="subcellular location">
    <subcellularLocation>
        <location evidence="2">Cytoplasm</location>
    </subcellularLocation>
</comment>
<keyword evidence="4" id="KW-0963">Cytoplasm</keyword>
<dbReference type="SUPFAM" id="SSF53067">
    <property type="entry name" value="Actin-like ATPase domain"/>
    <property type="match status" value="2"/>
</dbReference>
<dbReference type="AlphaFoldDB" id="A0A3B1ADM5"/>
<evidence type="ECO:0000256" key="7">
    <source>
        <dbReference type="ARBA" id="ARBA00022777"/>
    </source>
</evidence>
<keyword evidence="10" id="KW-0173">Coenzyme A biosynthesis</keyword>
<evidence type="ECO:0000256" key="10">
    <source>
        <dbReference type="ARBA" id="ARBA00022993"/>
    </source>
</evidence>
<evidence type="ECO:0000256" key="8">
    <source>
        <dbReference type="ARBA" id="ARBA00022840"/>
    </source>
</evidence>
<evidence type="ECO:0000256" key="6">
    <source>
        <dbReference type="ARBA" id="ARBA00022741"/>
    </source>
</evidence>
<gene>
    <name evidence="13" type="ORF">MNBD_GAMMA20-1724</name>
</gene>
<keyword evidence="7 13" id="KW-0418">Kinase</keyword>
<comment type="cofactor">
    <cofactor evidence="1">
        <name>K(+)</name>
        <dbReference type="ChEBI" id="CHEBI:29103"/>
    </cofactor>
</comment>
<dbReference type="InterPro" id="IPR043129">
    <property type="entry name" value="ATPase_NBD"/>
</dbReference>
<proteinExistence type="inferred from homology"/>
<name>A0A3B1ADM5_9ZZZZ</name>